<dbReference type="Proteomes" id="UP000735302">
    <property type="component" value="Unassembled WGS sequence"/>
</dbReference>
<keyword evidence="2" id="KW-1185">Reference proteome</keyword>
<organism evidence="1 2">
    <name type="scientific">Plakobranchus ocellatus</name>
    <dbReference type="NCBI Taxonomy" id="259542"/>
    <lineage>
        <taxon>Eukaryota</taxon>
        <taxon>Metazoa</taxon>
        <taxon>Spiralia</taxon>
        <taxon>Lophotrochozoa</taxon>
        <taxon>Mollusca</taxon>
        <taxon>Gastropoda</taxon>
        <taxon>Heterobranchia</taxon>
        <taxon>Euthyneura</taxon>
        <taxon>Panpulmonata</taxon>
        <taxon>Sacoglossa</taxon>
        <taxon>Placobranchoidea</taxon>
        <taxon>Plakobranchidae</taxon>
        <taxon>Plakobranchus</taxon>
    </lineage>
</organism>
<accession>A0AAV3ZAF6</accession>
<dbReference type="EMBL" id="BLXT01002152">
    <property type="protein sequence ID" value="GFN91524.1"/>
    <property type="molecule type" value="Genomic_DNA"/>
</dbReference>
<gene>
    <name evidence="1" type="ORF">PoB_001803000</name>
</gene>
<proteinExistence type="predicted"/>
<dbReference type="AlphaFoldDB" id="A0AAV3ZAF6"/>
<evidence type="ECO:0000313" key="2">
    <source>
        <dbReference type="Proteomes" id="UP000735302"/>
    </source>
</evidence>
<comment type="caution">
    <text evidence="1">The sequence shown here is derived from an EMBL/GenBank/DDBJ whole genome shotgun (WGS) entry which is preliminary data.</text>
</comment>
<name>A0AAV3ZAF6_9GAST</name>
<protein>
    <submittedName>
        <fullName evidence="1">Uncharacterized protein</fullName>
    </submittedName>
</protein>
<reference evidence="1 2" key="1">
    <citation type="journal article" date="2021" name="Elife">
        <title>Chloroplast acquisition without the gene transfer in kleptoplastic sea slugs, Plakobranchus ocellatus.</title>
        <authorList>
            <person name="Maeda T."/>
            <person name="Takahashi S."/>
            <person name="Yoshida T."/>
            <person name="Shimamura S."/>
            <person name="Takaki Y."/>
            <person name="Nagai Y."/>
            <person name="Toyoda A."/>
            <person name="Suzuki Y."/>
            <person name="Arimoto A."/>
            <person name="Ishii H."/>
            <person name="Satoh N."/>
            <person name="Nishiyama T."/>
            <person name="Hasebe M."/>
            <person name="Maruyama T."/>
            <person name="Minagawa J."/>
            <person name="Obokata J."/>
            <person name="Shigenobu S."/>
        </authorList>
    </citation>
    <scope>NUCLEOTIDE SEQUENCE [LARGE SCALE GENOMIC DNA]</scope>
</reference>
<sequence>MKFLHDHLNTEKVSALWLSCLFENAATELETKHCRVDSQETDGPGLGIEPVCFHKVYKRCAHCATAFPQVADYRD</sequence>
<evidence type="ECO:0000313" key="1">
    <source>
        <dbReference type="EMBL" id="GFN91524.1"/>
    </source>
</evidence>